<evidence type="ECO:0000259" key="2">
    <source>
        <dbReference type="Pfam" id="PF18962"/>
    </source>
</evidence>
<accession>A0ABP7N6G9</accession>
<keyword evidence="1" id="KW-0732">Signal</keyword>
<name>A0ABP7N6G9_9BACT</name>
<dbReference type="InterPro" id="IPR035986">
    <property type="entry name" value="PKD_dom_sf"/>
</dbReference>
<feature type="signal peptide" evidence="1">
    <location>
        <begin position="1"/>
        <end position="20"/>
    </location>
</feature>
<feature type="chain" id="PRO_5045196601" description="Secretion system C-terminal sorting domain-containing protein" evidence="1">
    <location>
        <begin position="21"/>
        <end position="1005"/>
    </location>
</feature>
<organism evidence="3 4">
    <name type="scientific">Hymenobacter algoricola</name>
    <dbReference type="NCBI Taxonomy" id="486267"/>
    <lineage>
        <taxon>Bacteria</taxon>
        <taxon>Pseudomonadati</taxon>
        <taxon>Bacteroidota</taxon>
        <taxon>Cytophagia</taxon>
        <taxon>Cytophagales</taxon>
        <taxon>Hymenobacteraceae</taxon>
        <taxon>Hymenobacter</taxon>
    </lineage>
</organism>
<evidence type="ECO:0000256" key="1">
    <source>
        <dbReference type="SAM" id="SignalP"/>
    </source>
</evidence>
<sequence>MKKKYLILALFLASMGQVQAQNPAVFSVPMQQVDQQDQAYVLAPLDKSQIPTGFLSDYAIPLVPLDVFNGTLTDSSRTTPNGFRALYGTAYTANIYGTNPLPTLQTLNSRVSAAVATAGTTIPLMVQRIGYAAIRADAFSANLLSLQNGQAYDVPGRTASPYEQRVVFAAAPATNYSASGTVSFVFQQDLFIQSAGASPSTLGVDFGDGRGYVTTTFGQPVAASYATAGTKRIKVRAGYRLSTFFKTTIYYESHFDMEVAQANVACTNCRYTTPVPNVNFPAVPGVHSGATVSIRYGGNHTQLTKPLIVVEGYDKHHVAPSIQKENYSITQFLQEISTPGNYNFGSDLDNLGQYDIVFIDFKNGTDDLLRNAMVFEEVVNYVNSNKVGGIAAGQHNAVMGVSMGGLIARYKLAEMTKASRNSHTRLLLLHDSPQRGANVPLGIQALTRQAVFNIGPFSTADASDELREGNLLLDEPATRQLLVHRATDAFGGFQANTFLDGVYRPMITFTGGSLTPAYRTVAVSQGSQCGVGLFAPYAEMIRVNGRLFVSPLPWISRVSYETEVIVNALPAGGQSSRVAYMVLKQRLRMFFGLVDITRNLFQRSYTCPSGLLAWDGVPGGTEPVSGVPGGFLKRFGGSWLPFVEASLNVNVVESFSFLPTASGLDASVLDQNSLQNAYIYGANSTPQVDKFIAQESFTTFNRLYYNQPHTIFTDRNGQWMFNELEGRSNTVLNCTSQCNPYPLVPINGPNVICSGTAAGTYVITPPFGSVTGWTVSPAGLVTTSSTTGGSPTLTVTPTGTGSGVITITAQLGNGCLTRDSQPLQVAIGTGRIQVTASATTACPGIPLTFIAQAIGTNTDFEWSINNVVNHQYDGLAEIEVDARAGGTSAVASASSCTSRVNGRAFVSSPNLPPGRSCAVRGTVTAPVVVMAYPNPAHETLTVQRQTIGAGALTIRLYDAYSRERLTGQLTGTTLQLDTRELQPGIYFLHTLDGTRVLNREQIQIK</sequence>
<feature type="domain" description="Secretion system C-terminal sorting" evidence="2">
    <location>
        <begin position="932"/>
        <end position="994"/>
    </location>
</feature>
<proteinExistence type="predicted"/>
<dbReference type="Pfam" id="PF18962">
    <property type="entry name" value="Por_Secre_tail"/>
    <property type="match status" value="1"/>
</dbReference>
<gene>
    <name evidence="3" type="ORF">GCM10022406_23150</name>
</gene>
<dbReference type="Proteomes" id="UP001499909">
    <property type="component" value="Unassembled WGS sequence"/>
</dbReference>
<keyword evidence="4" id="KW-1185">Reference proteome</keyword>
<evidence type="ECO:0000313" key="4">
    <source>
        <dbReference type="Proteomes" id="UP001499909"/>
    </source>
</evidence>
<dbReference type="NCBIfam" id="TIGR04183">
    <property type="entry name" value="Por_Secre_tail"/>
    <property type="match status" value="1"/>
</dbReference>
<evidence type="ECO:0000313" key="3">
    <source>
        <dbReference type="EMBL" id="GAA3938387.1"/>
    </source>
</evidence>
<dbReference type="RefSeq" id="WP_345113766.1">
    <property type="nucleotide sequence ID" value="NZ_BAABDH010000039.1"/>
</dbReference>
<dbReference type="InterPro" id="IPR026444">
    <property type="entry name" value="Secre_tail"/>
</dbReference>
<comment type="caution">
    <text evidence="3">The sequence shown here is derived from an EMBL/GenBank/DDBJ whole genome shotgun (WGS) entry which is preliminary data.</text>
</comment>
<protein>
    <recommendedName>
        <fullName evidence="2">Secretion system C-terminal sorting domain-containing protein</fullName>
    </recommendedName>
</protein>
<dbReference type="EMBL" id="BAABDH010000039">
    <property type="protein sequence ID" value="GAA3938387.1"/>
    <property type="molecule type" value="Genomic_DNA"/>
</dbReference>
<dbReference type="SUPFAM" id="SSF49299">
    <property type="entry name" value="PKD domain"/>
    <property type="match status" value="1"/>
</dbReference>
<reference evidence="4" key="1">
    <citation type="journal article" date="2019" name="Int. J. Syst. Evol. Microbiol.">
        <title>The Global Catalogue of Microorganisms (GCM) 10K type strain sequencing project: providing services to taxonomists for standard genome sequencing and annotation.</title>
        <authorList>
            <consortium name="The Broad Institute Genomics Platform"/>
            <consortium name="The Broad Institute Genome Sequencing Center for Infectious Disease"/>
            <person name="Wu L."/>
            <person name="Ma J."/>
        </authorList>
    </citation>
    <scope>NUCLEOTIDE SEQUENCE [LARGE SCALE GENOMIC DNA]</scope>
    <source>
        <strain evidence="4">JCM 17214</strain>
    </source>
</reference>